<dbReference type="EMBL" id="LKAM01000008">
    <property type="protein sequence ID" value="KUM47102.1"/>
    <property type="molecule type" value="Genomic_DNA"/>
</dbReference>
<comment type="caution">
    <text evidence="1">The sequence shown here is derived from an EMBL/GenBank/DDBJ whole genome shotgun (WGS) entry which is preliminary data.</text>
</comment>
<protein>
    <submittedName>
        <fullName evidence="1">Uncharacterized protein</fullName>
    </submittedName>
</protein>
<gene>
    <name evidence="1" type="ORF">ABT39_MTgene6108</name>
</gene>
<organism evidence="1">
    <name type="scientific">Picea glauca</name>
    <name type="common">White spruce</name>
    <name type="synonym">Pinus glauca</name>
    <dbReference type="NCBI Taxonomy" id="3330"/>
    <lineage>
        <taxon>Eukaryota</taxon>
        <taxon>Viridiplantae</taxon>
        <taxon>Streptophyta</taxon>
        <taxon>Embryophyta</taxon>
        <taxon>Tracheophyta</taxon>
        <taxon>Spermatophyta</taxon>
        <taxon>Pinopsida</taxon>
        <taxon>Pinidae</taxon>
        <taxon>Conifers I</taxon>
        <taxon>Pinales</taxon>
        <taxon>Pinaceae</taxon>
        <taxon>Picea</taxon>
    </lineage>
</organism>
<geneLocation type="mitochondrion" evidence="1"/>
<keyword evidence="1" id="KW-0496">Mitochondrion</keyword>
<dbReference type="AlphaFoldDB" id="A0A101LXE3"/>
<sequence>MHRMAGREMQQDLYLSLDLDSMTRCGVVMFGVDDEGVANLLEVGLVSCSLINNQSSLSMHAPTSINMMGNHSHPNG</sequence>
<reference evidence="1" key="1">
    <citation type="journal article" date="2015" name="Genome Biol. Evol.">
        <title>Organellar Genomes of White Spruce (Picea glauca): Assembly and Annotation.</title>
        <authorList>
            <person name="Jackman S.D."/>
            <person name="Warren R.L."/>
            <person name="Gibb E.A."/>
            <person name="Vandervalk B.P."/>
            <person name="Mohamadi H."/>
            <person name="Chu J."/>
            <person name="Raymond A."/>
            <person name="Pleasance S."/>
            <person name="Coope R."/>
            <person name="Wildung M.R."/>
            <person name="Ritland C.E."/>
            <person name="Bousquet J."/>
            <person name="Jones S.J."/>
            <person name="Bohlmann J."/>
            <person name="Birol I."/>
        </authorList>
    </citation>
    <scope>NUCLEOTIDE SEQUENCE [LARGE SCALE GENOMIC DNA]</scope>
    <source>
        <tissue evidence="1">Flushing bud</tissue>
    </source>
</reference>
<evidence type="ECO:0000313" key="1">
    <source>
        <dbReference type="EMBL" id="KUM47102.1"/>
    </source>
</evidence>
<name>A0A101LXE3_PICGL</name>
<accession>A0A101LXE3</accession>
<proteinExistence type="predicted"/>